<comment type="caution">
    <text evidence="8">The sequence shown here is derived from an EMBL/GenBank/DDBJ whole genome shotgun (WGS) entry which is preliminary data.</text>
</comment>
<accession>A0A4R2P6E0</accession>
<comment type="subcellular location">
    <subcellularLocation>
        <location evidence="6">Cell membrane</location>
        <topology evidence="6">Multi-pass membrane protein</topology>
    </subcellularLocation>
    <subcellularLocation>
        <location evidence="1">Membrane</location>
        <topology evidence="1">Multi-pass membrane protein</topology>
    </subcellularLocation>
</comment>
<dbReference type="PANTHER" id="PTHR30477">
    <property type="entry name" value="ABC-TRANSPORTER METAL-BINDING PROTEIN"/>
    <property type="match status" value="1"/>
</dbReference>
<dbReference type="InterPro" id="IPR037294">
    <property type="entry name" value="ABC_BtuC-like"/>
</dbReference>
<gene>
    <name evidence="8" type="ORF">EV207_1085</name>
</gene>
<evidence type="ECO:0000256" key="6">
    <source>
        <dbReference type="RuleBase" id="RU003943"/>
    </source>
</evidence>
<dbReference type="GO" id="GO:0055085">
    <property type="term" value="P:transmembrane transport"/>
    <property type="evidence" value="ECO:0007669"/>
    <property type="project" value="InterPro"/>
</dbReference>
<evidence type="ECO:0000256" key="2">
    <source>
        <dbReference type="ARBA" id="ARBA00008034"/>
    </source>
</evidence>
<name>A0A4R2P6E0_9BACL</name>
<dbReference type="GO" id="GO:0043190">
    <property type="term" value="C:ATP-binding cassette (ABC) transporter complex"/>
    <property type="evidence" value="ECO:0007669"/>
    <property type="project" value="InterPro"/>
</dbReference>
<comment type="similarity">
    <text evidence="2 6">Belongs to the ABC-3 integral membrane protein family.</text>
</comment>
<dbReference type="RefSeq" id="WP_132745251.1">
    <property type="nucleotide sequence ID" value="NZ_SLXK01000008.1"/>
</dbReference>
<evidence type="ECO:0000256" key="4">
    <source>
        <dbReference type="ARBA" id="ARBA00022989"/>
    </source>
</evidence>
<dbReference type="AlphaFoldDB" id="A0A4R2P6E0"/>
<proteinExistence type="inferred from homology"/>
<evidence type="ECO:0000256" key="3">
    <source>
        <dbReference type="ARBA" id="ARBA00022692"/>
    </source>
</evidence>
<evidence type="ECO:0000256" key="1">
    <source>
        <dbReference type="ARBA" id="ARBA00004141"/>
    </source>
</evidence>
<dbReference type="PANTHER" id="PTHR30477:SF22">
    <property type="entry name" value="METAL ABC TRANSPORTER PERMEASE"/>
    <property type="match status" value="1"/>
</dbReference>
<dbReference type="Gene3D" id="1.10.3470.10">
    <property type="entry name" value="ABC transporter involved in vitamin B12 uptake, BtuC"/>
    <property type="match status" value="1"/>
</dbReference>
<dbReference type="Pfam" id="PF00950">
    <property type="entry name" value="ABC-3"/>
    <property type="match status" value="1"/>
</dbReference>
<sequence length="133" mass="13686">MVSIQTFSGTCFDPGFAAVSGIRGKTANAVFMILISLTISISVQAVGVMLVTGLMTLPVTVSIILGKSFKAVIGVSMMIGEFSIMAGLFASFYLSIAAGGAIITSSLVCLIIVVALKKLLGKIVKAASTTKYL</sequence>
<evidence type="ECO:0000313" key="9">
    <source>
        <dbReference type="Proteomes" id="UP000295416"/>
    </source>
</evidence>
<evidence type="ECO:0000256" key="5">
    <source>
        <dbReference type="ARBA" id="ARBA00023136"/>
    </source>
</evidence>
<feature type="transmembrane region" description="Helical" evidence="7">
    <location>
        <begin position="69"/>
        <end position="90"/>
    </location>
</feature>
<feature type="transmembrane region" description="Helical" evidence="7">
    <location>
        <begin position="96"/>
        <end position="116"/>
    </location>
</feature>
<protein>
    <submittedName>
        <fullName evidence="8">ABC transporter family protein</fullName>
    </submittedName>
</protein>
<dbReference type="InterPro" id="IPR001626">
    <property type="entry name" value="ABC_TroCD"/>
</dbReference>
<keyword evidence="6" id="KW-0813">Transport</keyword>
<organism evidence="8 9">
    <name type="scientific">Scopulibacillus darangshiensis</name>
    <dbReference type="NCBI Taxonomy" id="442528"/>
    <lineage>
        <taxon>Bacteria</taxon>
        <taxon>Bacillati</taxon>
        <taxon>Bacillota</taxon>
        <taxon>Bacilli</taxon>
        <taxon>Bacillales</taxon>
        <taxon>Sporolactobacillaceae</taxon>
        <taxon>Scopulibacillus</taxon>
    </lineage>
</organism>
<keyword evidence="9" id="KW-1185">Reference proteome</keyword>
<dbReference type="Proteomes" id="UP000295416">
    <property type="component" value="Unassembled WGS sequence"/>
</dbReference>
<dbReference type="GO" id="GO:0010043">
    <property type="term" value="P:response to zinc ion"/>
    <property type="evidence" value="ECO:0007669"/>
    <property type="project" value="TreeGrafter"/>
</dbReference>
<evidence type="ECO:0000313" key="8">
    <source>
        <dbReference type="EMBL" id="TCP29714.1"/>
    </source>
</evidence>
<keyword evidence="5 7" id="KW-0472">Membrane</keyword>
<evidence type="ECO:0000256" key="7">
    <source>
        <dbReference type="SAM" id="Phobius"/>
    </source>
</evidence>
<keyword evidence="4 7" id="KW-1133">Transmembrane helix</keyword>
<dbReference type="EMBL" id="SLXK01000008">
    <property type="protein sequence ID" value="TCP29714.1"/>
    <property type="molecule type" value="Genomic_DNA"/>
</dbReference>
<keyword evidence="3 6" id="KW-0812">Transmembrane</keyword>
<dbReference type="OrthoDB" id="9798540at2"/>
<reference evidence="8 9" key="1">
    <citation type="submission" date="2019-03" db="EMBL/GenBank/DDBJ databases">
        <title>Genomic Encyclopedia of Type Strains, Phase IV (KMG-IV): sequencing the most valuable type-strain genomes for metagenomic binning, comparative biology and taxonomic classification.</title>
        <authorList>
            <person name="Goeker M."/>
        </authorList>
    </citation>
    <scope>NUCLEOTIDE SEQUENCE [LARGE SCALE GENOMIC DNA]</scope>
    <source>
        <strain evidence="8 9">DSM 19377</strain>
    </source>
</reference>
<feature type="transmembrane region" description="Helical" evidence="7">
    <location>
        <begin position="29"/>
        <end position="57"/>
    </location>
</feature>
<dbReference type="SUPFAM" id="SSF81345">
    <property type="entry name" value="ABC transporter involved in vitamin B12 uptake, BtuC"/>
    <property type="match status" value="1"/>
</dbReference>